<dbReference type="GO" id="GO:0012505">
    <property type="term" value="C:endomembrane system"/>
    <property type="evidence" value="ECO:0007669"/>
    <property type="project" value="TreeGrafter"/>
</dbReference>
<evidence type="ECO:0000313" key="6">
    <source>
        <dbReference type="Proteomes" id="UP000305067"/>
    </source>
</evidence>
<dbReference type="GO" id="GO:0016020">
    <property type="term" value="C:membrane"/>
    <property type="evidence" value="ECO:0007669"/>
    <property type="project" value="TreeGrafter"/>
</dbReference>
<evidence type="ECO:0000259" key="4">
    <source>
        <dbReference type="SMART" id="SM01117"/>
    </source>
</evidence>
<dbReference type="EMBL" id="ML178828">
    <property type="protein sequence ID" value="TFL00636.1"/>
    <property type="molecule type" value="Genomic_DNA"/>
</dbReference>
<keyword evidence="3" id="KW-0812">Transmembrane</keyword>
<keyword evidence="6" id="KW-1185">Reference proteome</keyword>
<feature type="domain" description="Cytochrome b5 heme-binding" evidence="4">
    <location>
        <begin position="79"/>
        <end position="176"/>
    </location>
</feature>
<name>A0A5C3QF14_9AGAR</name>
<dbReference type="InterPro" id="IPR036400">
    <property type="entry name" value="Cyt_B5-like_heme/steroid_sf"/>
</dbReference>
<dbReference type="InterPro" id="IPR050577">
    <property type="entry name" value="MAPR/NEUFC/NENF-like"/>
</dbReference>
<dbReference type="Proteomes" id="UP000305067">
    <property type="component" value="Unassembled WGS sequence"/>
</dbReference>
<reference evidence="5 6" key="1">
    <citation type="journal article" date="2019" name="Nat. Ecol. Evol.">
        <title>Megaphylogeny resolves global patterns of mushroom evolution.</title>
        <authorList>
            <person name="Varga T."/>
            <person name="Krizsan K."/>
            <person name="Foldi C."/>
            <person name="Dima B."/>
            <person name="Sanchez-Garcia M."/>
            <person name="Sanchez-Ramirez S."/>
            <person name="Szollosi G.J."/>
            <person name="Szarkandi J.G."/>
            <person name="Papp V."/>
            <person name="Albert L."/>
            <person name="Andreopoulos W."/>
            <person name="Angelini C."/>
            <person name="Antonin V."/>
            <person name="Barry K.W."/>
            <person name="Bougher N.L."/>
            <person name="Buchanan P."/>
            <person name="Buyck B."/>
            <person name="Bense V."/>
            <person name="Catcheside P."/>
            <person name="Chovatia M."/>
            <person name="Cooper J."/>
            <person name="Damon W."/>
            <person name="Desjardin D."/>
            <person name="Finy P."/>
            <person name="Geml J."/>
            <person name="Haridas S."/>
            <person name="Hughes K."/>
            <person name="Justo A."/>
            <person name="Karasinski D."/>
            <person name="Kautmanova I."/>
            <person name="Kiss B."/>
            <person name="Kocsube S."/>
            <person name="Kotiranta H."/>
            <person name="LaButti K.M."/>
            <person name="Lechner B.E."/>
            <person name="Liimatainen K."/>
            <person name="Lipzen A."/>
            <person name="Lukacs Z."/>
            <person name="Mihaltcheva S."/>
            <person name="Morgado L.N."/>
            <person name="Niskanen T."/>
            <person name="Noordeloos M.E."/>
            <person name="Ohm R.A."/>
            <person name="Ortiz-Santana B."/>
            <person name="Ovrebo C."/>
            <person name="Racz N."/>
            <person name="Riley R."/>
            <person name="Savchenko A."/>
            <person name="Shiryaev A."/>
            <person name="Soop K."/>
            <person name="Spirin V."/>
            <person name="Szebenyi C."/>
            <person name="Tomsovsky M."/>
            <person name="Tulloss R.E."/>
            <person name="Uehling J."/>
            <person name="Grigoriev I.V."/>
            <person name="Vagvolgyi C."/>
            <person name="Papp T."/>
            <person name="Martin F.M."/>
            <person name="Miettinen O."/>
            <person name="Hibbett D.S."/>
            <person name="Nagy L.G."/>
        </authorList>
    </citation>
    <scope>NUCLEOTIDE SEQUENCE [LARGE SCALE GENOMIC DNA]</scope>
    <source>
        <strain evidence="5 6">CBS 309.79</strain>
    </source>
</reference>
<keyword evidence="3" id="KW-0472">Membrane</keyword>
<comment type="similarity">
    <text evidence="1">Belongs to the cytochrome b5 family. MAPR subfamily.</text>
</comment>
<proteinExistence type="inferred from homology"/>
<accession>A0A5C3QF14</accession>
<feature type="compositionally biased region" description="Basic and acidic residues" evidence="2">
    <location>
        <begin position="1"/>
        <end position="13"/>
    </location>
</feature>
<keyword evidence="3" id="KW-1133">Transmembrane helix</keyword>
<dbReference type="SUPFAM" id="SSF55856">
    <property type="entry name" value="Cytochrome b5-like heme/steroid binding domain"/>
    <property type="match status" value="1"/>
</dbReference>
<organism evidence="5 6">
    <name type="scientific">Pterulicium gracile</name>
    <dbReference type="NCBI Taxonomy" id="1884261"/>
    <lineage>
        <taxon>Eukaryota</taxon>
        <taxon>Fungi</taxon>
        <taxon>Dikarya</taxon>
        <taxon>Basidiomycota</taxon>
        <taxon>Agaricomycotina</taxon>
        <taxon>Agaricomycetes</taxon>
        <taxon>Agaricomycetidae</taxon>
        <taxon>Agaricales</taxon>
        <taxon>Pleurotineae</taxon>
        <taxon>Pterulaceae</taxon>
        <taxon>Pterulicium</taxon>
    </lineage>
</organism>
<feature type="transmembrane region" description="Helical" evidence="3">
    <location>
        <begin position="30"/>
        <end position="54"/>
    </location>
</feature>
<evidence type="ECO:0000256" key="3">
    <source>
        <dbReference type="SAM" id="Phobius"/>
    </source>
</evidence>
<dbReference type="Gene3D" id="3.10.120.10">
    <property type="entry name" value="Cytochrome b5-like heme/steroid binding domain"/>
    <property type="match status" value="1"/>
</dbReference>
<dbReference type="AlphaFoldDB" id="A0A5C3QF14"/>
<dbReference type="PANTHER" id="PTHR10281:SF76">
    <property type="entry name" value="CALCUTTA CUP-RELATED"/>
    <property type="match status" value="1"/>
</dbReference>
<dbReference type="STRING" id="1884261.A0A5C3QF14"/>
<feature type="region of interest" description="Disordered" evidence="2">
    <location>
        <begin position="1"/>
        <end position="24"/>
    </location>
</feature>
<dbReference type="Pfam" id="PF00173">
    <property type="entry name" value="Cyt-b5"/>
    <property type="match status" value="1"/>
</dbReference>
<dbReference type="PANTHER" id="PTHR10281">
    <property type="entry name" value="MEMBRANE-ASSOCIATED PROGESTERONE RECEPTOR COMPONENT-RELATED"/>
    <property type="match status" value="1"/>
</dbReference>
<dbReference type="OrthoDB" id="10257697at2759"/>
<evidence type="ECO:0000256" key="2">
    <source>
        <dbReference type="SAM" id="MobiDB-lite"/>
    </source>
</evidence>
<dbReference type="InterPro" id="IPR001199">
    <property type="entry name" value="Cyt_B5-like_heme/steroid-bd"/>
</dbReference>
<dbReference type="SMART" id="SM01117">
    <property type="entry name" value="Cyt-b5"/>
    <property type="match status" value="1"/>
</dbReference>
<evidence type="ECO:0000256" key="1">
    <source>
        <dbReference type="ARBA" id="ARBA00038357"/>
    </source>
</evidence>
<gene>
    <name evidence="5" type="ORF">BDV98DRAFT_569342</name>
</gene>
<sequence>MDRQKEREAKIAKGEPVGSPERDPTAGKDLGVLALVKVLFVLLVSASLAGQFLVGSYTWGYDGKWVQAKTYWPATQKLFTETQLAQYDGKDPTKPIYLAVDGDVYDVSANRRTYGPGGSYNVLAGSEGGRSFSTGCFLTHKTHDYRGLTDREMQSVNHWKNFFAEHKDYFKVGRLLQKPIDPASPIPVHCDPKKQEEIDKREAERVAEIAKAAREKDEL</sequence>
<protein>
    <submittedName>
        <fullName evidence="5">Cytochrome b5-like heme/steroid binding domain-containing protein</fullName>
    </submittedName>
</protein>
<evidence type="ECO:0000313" key="5">
    <source>
        <dbReference type="EMBL" id="TFL00636.1"/>
    </source>
</evidence>